<evidence type="ECO:0000313" key="3">
    <source>
        <dbReference type="Proteomes" id="UP000002669"/>
    </source>
</evidence>
<name>E4UMW7_ARTGP</name>
<dbReference type="VEuPathDB" id="FungiDB:MGYG_02492"/>
<sequence>MKLYLIISMMLAATGFAATLGARDSNALAAECPVDRPCNTNRDCGANYCRCVVNNEGTDGHCRPWPS</sequence>
<keyword evidence="1" id="KW-0732">Signal</keyword>
<dbReference type="OMA" id="CPVDRPC"/>
<feature type="chain" id="PRO_5003190439" evidence="1">
    <location>
        <begin position="18"/>
        <end position="67"/>
    </location>
</feature>
<organism evidence="3">
    <name type="scientific">Arthroderma gypseum (strain ATCC MYA-4604 / CBS 118893)</name>
    <name type="common">Microsporum gypseum</name>
    <dbReference type="NCBI Taxonomy" id="535722"/>
    <lineage>
        <taxon>Eukaryota</taxon>
        <taxon>Fungi</taxon>
        <taxon>Dikarya</taxon>
        <taxon>Ascomycota</taxon>
        <taxon>Pezizomycotina</taxon>
        <taxon>Eurotiomycetes</taxon>
        <taxon>Eurotiomycetidae</taxon>
        <taxon>Onygenales</taxon>
        <taxon>Arthrodermataceae</taxon>
        <taxon>Nannizzia</taxon>
    </lineage>
</organism>
<accession>E4UMW7</accession>
<dbReference type="eggNOG" id="ENOG502RQ5R">
    <property type="taxonomic scope" value="Eukaryota"/>
</dbReference>
<protein>
    <submittedName>
        <fullName evidence="2">Uncharacterized protein</fullName>
    </submittedName>
</protein>
<dbReference type="InParanoid" id="E4UMW7"/>
<dbReference type="OrthoDB" id="4172230at2759"/>
<proteinExistence type="predicted"/>
<dbReference type="Proteomes" id="UP000002669">
    <property type="component" value="Unassembled WGS sequence"/>
</dbReference>
<evidence type="ECO:0000256" key="1">
    <source>
        <dbReference type="SAM" id="SignalP"/>
    </source>
</evidence>
<dbReference type="EMBL" id="DS989823">
    <property type="protein sequence ID" value="EFQ99481.1"/>
    <property type="molecule type" value="Genomic_DNA"/>
</dbReference>
<dbReference type="HOGENOM" id="CLU_2814247_0_0_1"/>
<keyword evidence="3" id="KW-1185">Reference proteome</keyword>
<dbReference type="GeneID" id="10030266"/>
<dbReference type="RefSeq" id="XP_003174964.1">
    <property type="nucleotide sequence ID" value="XM_003174916.1"/>
</dbReference>
<feature type="signal peptide" evidence="1">
    <location>
        <begin position="1"/>
        <end position="17"/>
    </location>
</feature>
<reference evidence="3" key="1">
    <citation type="journal article" date="2012" name="MBio">
        <title>Comparative genome analysis of Trichophyton rubrum and related dermatophytes reveals candidate genes involved in infection.</title>
        <authorList>
            <person name="Martinez D.A."/>
            <person name="Oliver B.G."/>
            <person name="Graeser Y."/>
            <person name="Goldberg J.M."/>
            <person name="Li W."/>
            <person name="Martinez-Rossi N.M."/>
            <person name="Monod M."/>
            <person name="Shelest E."/>
            <person name="Barton R.C."/>
            <person name="Birch E."/>
            <person name="Brakhage A.A."/>
            <person name="Chen Z."/>
            <person name="Gurr S.J."/>
            <person name="Heiman D."/>
            <person name="Heitman J."/>
            <person name="Kosti I."/>
            <person name="Rossi A."/>
            <person name="Saif S."/>
            <person name="Samalova M."/>
            <person name="Saunders C.W."/>
            <person name="Shea T."/>
            <person name="Summerbell R.C."/>
            <person name="Xu J."/>
            <person name="Young S."/>
            <person name="Zeng Q."/>
            <person name="Birren B.W."/>
            <person name="Cuomo C.A."/>
            <person name="White T.C."/>
        </authorList>
    </citation>
    <scope>NUCLEOTIDE SEQUENCE [LARGE SCALE GENOMIC DNA]</scope>
    <source>
        <strain evidence="3">ATCC MYA-4604 / CBS 118893</strain>
    </source>
</reference>
<evidence type="ECO:0000313" key="2">
    <source>
        <dbReference type="EMBL" id="EFQ99481.1"/>
    </source>
</evidence>
<gene>
    <name evidence="2" type="ORF">MGYG_02492</name>
</gene>
<dbReference type="AlphaFoldDB" id="E4UMW7"/>